<dbReference type="InterPro" id="IPR002823">
    <property type="entry name" value="DUF112_TM"/>
</dbReference>
<proteinExistence type="predicted"/>
<dbReference type="GeneID" id="8827505"/>
<accession>B5I9Z7</accession>
<protein>
    <recommendedName>
        <fullName evidence="1">DUF112 domain-containing protein</fullName>
    </recommendedName>
</protein>
<gene>
    <name evidence="2" type="ordered locus">Aboo_0560</name>
</gene>
<dbReference type="STRING" id="439481.Aboo_0560"/>
<dbReference type="RefSeq" id="WP_008082695.1">
    <property type="nucleotide sequence ID" value="NC_013926.1"/>
</dbReference>
<dbReference type="PANTHER" id="PTHR42204:SF1">
    <property type="entry name" value="INTEGRAL MEMBRANE PROTEIN"/>
    <property type="match status" value="1"/>
</dbReference>
<evidence type="ECO:0000259" key="1">
    <source>
        <dbReference type="Pfam" id="PF01970"/>
    </source>
</evidence>
<dbReference type="OrthoDB" id="53365at2157"/>
<dbReference type="AlphaFoldDB" id="B5I9Z7"/>
<evidence type="ECO:0000313" key="2">
    <source>
        <dbReference type="EMBL" id="ADD08371.1"/>
    </source>
</evidence>
<keyword evidence="3" id="KW-1185">Reference proteome</keyword>
<evidence type="ECO:0000313" key="3">
    <source>
        <dbReference type="Proteomes" id="UP000001400"/>
    </source>
</evidence>
<organism evidence="2 3">
    <name type="scientific">Aciduliprofundum boonei (strain DSM 19572 / T469)</name>
    <dbReference type="NCBI Taxonomy" id="439481"/>
    <lineage>
        <taxon>Archaea</taxon>
        <taxon>Methanobacteriati</taxon>
        <taxon>Thermoplasmatota</taxon>
        <taxon>DHVE2 group</taxon>
        <taxon>Candidatus Aciduliprofundum</taxon>
    </lineage>
</organism>
<dbReference type="HOGENOM" id="CLU_043916_0_0_2"/>
<dbReference type="eggNOG" id="arCOG04469">
    <property type="taxonomic scope" value="Archaea"/>
</dbReference>
<dbReference type="EMBL" id="CP001941">
    <property type="protein sequence ID" value="ADD08371.1"/>
    <property type="molecule type" value="Genomic_DNA"/>
</dbReference>
<dbReference type="Pfam" id="PF01970">
    <property type="entry name" value="TctA"/>
    <property type="match status" value="1"/>
</dbReference>
<dbReference type="KEGG" id="abi:Aboo_0560"/>
<dbReference type="PANTHER" id="PTHR42204">
    <property type="entry name" value="INTEGRAL MEMBRANE PROTEIN"/>
    <property type="match status" value="1"/>
</dbReference>
<feature type="domain" description="DUF112" evidence="1">
    <location>
        <begin position="6"/>
        <end position="406"/>
    </location>
</feature>
<sequence>MLLLYILFVLIGVGLGIITGLMPGLHVNNVAAIILCIYASFHTNPLLLANLIVANMITHTFVDFIPSTFLGAPNEDTSLSVLPMHRLLLQGDGFKAIYISTYGSLLATIFALPLIPLFQIALVNMNLAKYLYFYTPLLLLLIILGLLYMESKKNLKSMLLSILVITISGTFGYIALHFPLNHNYVIFGKGMSILFPIFTGLFGIPVLLLSQNTIVPKQRIVKPKIERKHYISSLVGTLSGSLVGFLPGVTSGVAAAISRIFIKEDDTEDFLYALGSVNTANYIFNLTALFLILRPRSAAVNIITQMLNIPVWFNTKFPPSSFLLILLTVAIASLLSFFITILLGKWFAKGIGKIGKRYGLISRILIIILFAIIFIFTGIIGVAFGIVATLIGLLPPKLGIMRVHLMSVIIIPVLIAYL</sequence>
<dbReference type="Proteomes" id="UP000001400">
    <property type="component" value="Chromosome"/>
</dbReference>
<name>B5I9Z7_ACIB4</name>
<reference evidence="2" key="1">
    <citation type="submission" date="2010-02" db="EMBL/GenBank/DDBJ databases">
        <title>Complete sequence of Aciduliprofundum boonei T469.</title>
        <authorList>
            <consortium name="US DOE Joint Genome Institute"/>
            <person name="Lucas S."/>
            <person name="Copeland A."/>
            <person name="Lapidus A."/>
            <person name="Cheng J.-F."/>
            <person name="Bruce D."/>
            <person name="Goodwin L."/>
            <person name="Pitluck S."/>
            <person name="Saunders E."/>
            <person name="Detter J.C."/>
            <person name="Han C."/>
            <person name="Tapia R."/>
            <person name="Land M."/>
            <person name="Hauser L."/>
            <person name="Kyrpides N."/>
            <person name="Mikhailova N."/>
            <person name="Flores G."/>
            <person name="Reysenbach A.-L."/>
            <person name="Woyke T."/>
        </authorList>
    </citation>
    <scope>NUCLEOTIDE SEQUENCE</scope>
    <source>
        <strain evidence="2">T469</strain>
    </source>
</reference>